<dbReference type="EMBL" id="HBUF01199184">
    <property type="protein sequence ID" value="CAG6661259.1"/>
    <property type="molecule type" value="Transcribed_RNA"/>
</dbReference>
<sequence length="125" mass="13750">MSIERVSFLFDSLPDVSEFFLISLLSFLRSLLDDGPFSELYLLVDSFFSLVCFLSLSFLDLSRLLDLSAGSFLVLSGGSLSARSYRTSPVMTLAFLTCDSFVDSLSLTVIPEVLVIFSTFSLCPA</sequence>
<organism evidence="1">
    <name type="scientific">Cacopsylla melanoneura</name>
    <dbReference type="NCBI Taxonomy" id="428564"/>
    <lineage>
        <taxon>Eukaryota</taxon>
        <taxon>Metazoa</taxon>
        <taxon>Ecdysozoa</taxon>
        <taxon>Arthropoda</taxon>
        <taxon>Hexapoda</taxon>
        <taxon>Insecta</taxon>
        <taxon>Pterygota</taxon>
        <taxon>Neoptera</taxon>
        <taxon>Paraneoptera</taxon>
        <taxon>Hemiptera</taxon>
        <taxon>Sternorrhyncha</taxon>
        <taxon>Psylloidea</taxon>
        <taxon>Psyllidae</taxon>
        <taxon>Psyllinae</taxon>
        <taxon>Cacopsylla</taxon>
    </lineage>
</organism>
<evidence type="ECO:0000313" key="1">
    <source>
        <dbReference type="EMBL" id="CAG6661253.1"/>
    </source>
</evidence>
<dbReference type="EMBL" id="HBUF01199186">
    <property type="protein sequence ID" value="CAG6661265.1"/>
    <property type="molecule type" value="Transcribed_RNA"/>
</dbReference>
<dbReference type="AlphaFoldDB" id="A0A8D8S103"/>
<name>A0A8D8S103_9HEMI</name>
<reference evidence="1" key="1">
    <citation type="submission" date="2021-05" db="EMBL/GenBank/DDBJ databases">
        <authorList>
            <person name="Alioto T."/>
            <person name="Alioto T."/>
            <person name="Gomez Garrido J."/>
        </authorList>
    </citation>
    <scope>NUCLEOTIDE SEQUENCE</scope>
</reference>
<dbReference type="EMBL" id="HBUF01199182">
    <property type="protein sequence ID" value="CAG6661253.1"/>
    <property type="molecule type" value="Transcribed_RNA"/>
</dbReference>
<protein>
    <submittedName>
        <fullName evidence="1">Uncharacterized protein</fullName>
    </submittedName>
</protein>
<dbReference type="EMBL" id="HBUF01199183">
    <property type="protein sequence ID" value="CAG6661256.1"/>
    <property type="molecule type" value="Transcribed_RNA"/>
</dbReference>
<dbReference type="EMBL" id="HBUF01045123">
    <property type="protein sequence ID" value="CAG6619226.1"/>
    <property type="molecule type" value="Transcribed_RNA"/>
</dbReference>
<dbReference type="EMBL" id="HBUF01199185">
    <property type="protein sequence ID" value="CAG6661262.1"/>
    <property type="molecule type" value="Transcribed_RNA"/>
</dbReference>
<dbReference type="EMBL" id="HBUF01045135">
    <property type="protein sequence ID" value="CAG6619258.1"/>
    <property type="molecule type" value="Transcribed_RNA"/>
</dbReference>
<proteinExistence type="predicted"/>
<accession>A0A8D8S103</accession>